<evidence type="ECO:0000313" key="3">
    <source>
        <dbReference type="Proteomes" id="UP001596169"/>
    </source>
</evidence>
<proteinExistence type="predicted"/>
<evidence type="ECO:0000259" key="1">
    <source>
        <dbReference type="PROSITE" id="PS50943"/>
    </source>
</evidence>
<dbReference type="EMBL" id="JBHSRG010000004">
    <property type="protein sequence ID" value="MFC6120860.1"/>
    <property type="molecule type" value="Genomic_DNA"/>
</dbReference>
<comment type="caution">
    <text evidence="2">The sequence shown here is derived from an EMBL/GenBank/DDBJ whole genome shotgun (WGS) entry which is preliminary data.</text>
</comment>
<reference evidence="3" key="1">
    <citation type="journal article" date="2019" name="Int. J. Syst. Evol. Microbiol.">
        <title>The Global Catalogue of Microorganisms (GCM) 10K type strain sequencing project: providing services to taxonomists for standard genome sequencing and annotation.</title>
        <authorList>
            <consortium name="The Broad Institute Genomics Platform"/>
            <consortium name="The Broad Institute Genome Sequencing Center for Infectious Disease"/>
            <person name="Wu L."/>
            <person name="Ma J."/>
        </authorList>
    </citation>
    <scope>NUCLEOTIDE SEQUENCE [LARGE SCALE GENOMIC DNA]</scope>
    <source>
        <strain evidence="3">JCM30009</strain>
    </source>
</reference>
<feature type="domain" description="HTH cro/C1-type" evidence="1">
    <location>
        <begin position="18"/>
        <end position="72"/>
    </location>
</feature>
<dbReference type="InterPro" id="IPR001387">
    <property type="entry name" value="Cro/C1-type_HTH"/>
</dbReference>
<dbReference type="InterPro" id="IPR010982">
    <property type="entry name" value="Lambda_DNA-bd_dom_sf"/>
</dbReference>
<dbReference type="CDD" id="cd00093">
    <property type="entry name" value="HTH_XRE"/>
    <property type="match status" value="1"/>
</dbReference>
<dbReference type="Pfam" id="PF01381">
    <property type="entry name" value="HTH_3"/>
    <property type="match status" value="1"/>
</dbReference>
<keyword evidence="3" id="KW-1185">Reference proteome</keyword>
<dbReference type="Gene3D" id="1.10.260.40">
    <property type="entry name" value="lambda repressor-like DNA-binding domains"/>
    <property type="match status" value="1"/>
</dbReference>
<dbReference type="PROSITE" id="PS50943">
    <property type="entry name" value="HTH_CROC1"/>
    <property type="match status" value="1"/>
</dbReference>
<dbReference type="SUPFAM" id="SSF47413">
    <property type="entry name" value="lambda repressor-like DNA-binding domains"/>
    <property type="match status" value="1"/>
</dbReference>
<protein>
    <submittedName>
        <fullName evidence="2">Helix-turn-helix domain-containing protein</fullName>
    </submittedName>
</protein>
<evidence type="ECO:0000313" key="2">
    <source>
        <dbReference type="EMBL" id="MFC6120860.1"/>
    </source>
</evidence>
<sequence length="125" mass="14313">MMVKLVADSADKLVGQRIQSRRKEAGLTAAELAEIIDISQQQLSRYERGTNKINVAHLVKIAVSLKTPISWFFIDCMDDLNVSNIPSDYLSGLDKELKQRLDQVWNKLDYGKRKSLLLFLDEFIK</sequence>
<dbReference type="RefSeq" id="WP_370447805.1">
    <property type="nucleotide sequence ID" value="NZ_JBHSRG010000004.1"/>
</dbReference>
<dbReference type="Proteomes" id="UP001596169">
    <property type="component" value="Unassembled WGS sequence"/>
</dbReference>
<dbReference type="SMART" id="SM00530">
    <property type="entry name" value="HTH_XRE"/>
    <property type="match status" value="1"/>
</dbReference>
<accession>A0ABW1PXK7</accession>
<name>A0ABW1PXK7_9ENTR</name>
<organism evidence="2 3">
    <name type="scientific">Citrobacter bitternis</name>
    <dbReference type="NCBI Taxonomy" id="1585982"/>
    <lineage>
        <taxon>Bacteria</taxon>
        <taxon>Pseudomonadati</taxon>
        <taxon>Pseudomonadota</taxon>
        <taxon>Gammaproteobacteria</taxon>
        <taxon>Enterobacterales</taxon>
        <taxon>Enterobacteriaceae</taxon>
        <taxon>Citrobacter</taxon>
    </lineage>
</organism>
<gene>
    <name evidence="2" type="ORF">ACFPZP_07275</name>
</gene>